<accession>A0ACC1RKA1</accession>
<dbReference type="EMBL" id="JANRMS010002689">
    <property type="protein sequence ID" value="KAJ3521357.1"/>
    <property type="molecule type" value="Genomic_DNA"/>
</dbReference>
<comment type="caution">
    <text evidence="1">The sequence shown here is derived from an EMBL/GenBank/DDBJ whole genome shotgun (WGS) entry which is preliminary data.</text>
</comment>
<name>A0ACC1RKA1_9HYPO</name>
<dbReference type="Proteomes" id="UP001148629">
    <property type="component" value="Unassembled WGS sequence"/>
</dbReference>
<evidence type="ECO:0000313" key="2">
    <source>
        <dbReference type="Proteomes" id="UP001148629"/>
    </source>
</evidence>
<reference evidence="1" key="1">
    <citation type="submission" date="2022-08" db="EMBL/GenBank/DDBJ databases">
        <title>Genome Sequence of Fusarium decemcellulare.</title>
        <authorList>
            <person name="Buettner E."/>
        </authorList>
    </citation>
    <scope>NUCLEOTIDE SEQUENCE</scope>
    <source>
        <strain evidence="1">Babe19</strain>
    </source>
</reference>
<evidence type="ECO:0000313" key="1">
    <source>
        <dbReference type="EMBL" id="KAJ3521357.1"/>
    </source>
</evidence>
<organism evidence="1 2">
    <name type="scientific">Fusarium decemcellulare</name>
    <dbReference type="NCBI Taxonomy" id="57161"/>
    <lineage>
        <taxon>Eukaryota</taxon>
        <taxon>Fungi</taxon>
        <taxon>Dikarya</taxon>
        <taxon>Ascomycota</taxon>
        <taxon>Pezizomycotina</taxon>
        <taxon>Sordariomycetes</taxon>
        <taxon>Hypocreomycetidae</taxon>
        <taxon>Hypocreales</taxon>
        <taxon>Nectriaceae</taxon>
        <taxon>Fusarium</taxon>
        <taxon>Fusarium decemcellulare species complex</taxon>
    </lineage>
</organism>
<protein>
    <submittedName>
        <fullName evidence="1">Uncharacterized protein</fullName>
    </submittedName>
</protein>
<sequence>MSPSSSCDSGDVDSQASDSGPRGTPFTVDELDSGMTDLVNTQMVTEVFRLAGRNSKDHEKCFEACVQMVDDTDVILAISFRAWEKHPAIQVTLDALEEVNPTEGPSVWMPKAPVAVAAVAALNAPQIRLENGSRLMDHFNDNSLWDWVGAAIDFWSATSSIIHIFSHGGVANFVHTSPNDNLFQKRGSLLQPITLSLFIKRCIKDMGGPAKGGVWIWEKRTPAVLTYRREDVMKKGRRVLAKLGDDRYDQSVLDTPINSWLWSTSVRVLPADVKDKLLLWSFRYDNILNNELIKAREDLTEYHCVYQGAILAAQLKSEHLFKGLLDQGRCFASIIKDTVSRNVLEVIISKMQESNRTAHGHHDGLPKVVDARKALITRLTEYPQPLQVCPQNFAGLASVFDDETSRLNSISIFQQIFDASTCGTPECRALISAWLILLPQIDVTILPSLCFDIDKAKHRWALSNSTYGTSKLNKSKFSEMATSVSKIDPESPLMAYLVFRIYMPEILSHGDVALVERCLGAPKTVLGKRKAGELGN</sequence>
<keyword evidence="2" id="KW-1185">Reference proteome</keyword>
<gene>
    <name evidence="1" type="ORF">NM208_g13326</name>
</gene>
<proteinExistence type="predicted"/>